<feature type="domain" description="KilA-N DNA-binding" evidence="1">
    <location>
        <begin position="20"/>
        <end position="106"/>
    </location>
</feature>
<dbReference type="EMBL" id="JBHUDG010000003">
    <property type="protein sequence ID" value="MFD1628956.1"/>
    <property type="molecule type" value="Genomic_DNA"/>
</dbReference>
<comment type="caution">
    <text evidence="2">The sequence shown here is derived from an EMBL/GenBank/DDBJ whole genome shotgun (WGS) entry which is preliminary data.</text>
</comment>
<protein>
    <submittedName>
        <fullName evidence="2">ORF6N domain-containing protein</fullName>
    </submittedName>
</protein>
<evidence type="ECO:0000313" key="3">
    <source>
        <dbReference type="Proteomes" id="UP001597118"/>
    </source>
</evidence>
<dbReference type="InterPro" id="IPR018873">
    <property type="entry name" value="KilA-N_DNA-bd_domain"/>
</dbReference>
<gene>
    <name evidence="2" type="ORF">ACFSAH_03660</name>
</gene>
<dbReference type="Proteomes" id="UP001597118">
    <property type="component" value="Unassembled WGS sequence"/>
</dbReference>
<keyword evidence="3" id="KW-1185">Reference proteome</keyword>
<dbReference type="Pfam" id="PF10543">
    <property type="entry name" value="ORF6N"/>
    <property type="match status" value="1"/>
</dbReference>
<reference evidence="3" key="1">
    <citation type="journal article" date="2019" name="Int. J. Syst. Evol. Microbiol.">
        <title>The Global Catalogue of Microorganisms (GCM) 10K type strain sequencing project: providing services to taxonomists for standard genome sequencing and annotation.</title>
        <authorList>
            <consortium name="The Broad Institute Genomics Platform"/>
            <consortium name="The Broad Institute Genome Sequencing Center for Infectious Disease"/>
            <person name="Wu L."/>
            <person name="Ma J."/>
        </authorList>
    </citation>
    <scope>NUCLEOTIDE SEQUENCE [LARGE SCALE GENOMIC DNA]</scope>
    <source>
        <strain evidence="3">CCUG 53762</strain>
    </source>
</reference>
<accession>A0ABW4IBJ8</accession>
<proteinExistence type="predicted"/>
<evidence type="ECO:0000313" key="2">
    <source>
        <dbReference type="EMBL" id="MFD1628956.1"/>
    </source>
</evidence>
<evidence type="ECO:0000259" key="1">
    <source>
        <dbReference type="Pfam" id="PF10543"/>
    </source>
</evidence>
<organism evidence="2 3">
    <name type="scientific">Pseudopedobacter beijingensis</name>
    <dbReference type="NCBI Taxonomy" id="1207056"/>
    <lineage>
        <taxon>Bacteria</taxon>
        <taxon>Pseudomonadati</taxon>
        <taxon>Bacteroidota</taxon>
        <taxon>Sphingobacteriia</taxon>
        <taxon>Sphingobacteriales</taxon>
        <taxon>Sphingobacteriaceae</taxon>
        <taxon>Pseudopedobacter</taxon>
    </lineage>
</organism>
<sequence length="191" mass="22641">MTETTTKNQEISIADDVITNQIYMIRGQKVILDRDLAVLYRTDTRSLKQAVRRNIDRFPEDFMFEMSEQEFTNWRSQFVTSDKDKQGLRYAPFCFTEQGVAMLSSVLKSKQAIQVNIQIMRIFTRLRQMLSDNTSVKLEIAEIRQAINKISKKQEGQDKNIDLLFEYIDRLQEKVAEPKQERKRIGYKEKW</sequence>
<dbReference type="RefSeq" id="WP_379661337.1">
    <property type="nucleotide sequence ID" value="NZ_JBHUDG010000003.1"/>
</dbReference>
<name>A0ABW4IBJ8_9SPHI</name>